<evidence type="ECO:0000256" key="2">
    <source>
        <dbReference type="ARBA" id="ARBA00001936"/>
    </source>
</evidence>
<accession>A0A4S3JXC2</accession>
<sequence>MEEIWTPDTVLTHLAHPPEPYTSSPIPFFHLLERLKTTRREGWRQVKIPRGESISDHMYRMAIMVMSAPPSLASVLDIPRCISMALVHDMAECLVGDITPRNIDIEKTEKVRRELSAMQYIVDTLLGRVPGGSGIGGAIMELFQEYEENRTLEAKFVHDVDKVEMLCQILEYERRHKRRLDEFYHVVGEIVLPETRMWAGVVVHEREEYLRREQRSRRRGARNALEPVPDPGEVPLEDLELLEVSGKAVRNSTILDVRSHWLSP</sequence>
<dbReference type="PANTHER" id="PTHR11845:SF13">
    <property type="entry name" value="5'-DEOXYNUCLEOTIDASE HDDC2"/>
    <property type="match status" value="1"/>
</dbReference>
<evidence type="ECO:0000256" key="3">
    <source>
        <dbReference type="ARBA" id="ARBA00001941"/>
    </source>
</evidence>
<evidence type="ECO:0000256" key="12">
    <source>
        <dbReference type="ARBA" id="ARBA00023285"/>
    </source>
</evidence>
<dbReference type="Proteomes" id="UP000308092">
    <property type="component" value="Unassembled WGS sequence"/>
</dbReference>
<evidence type="ECO:0000256" key="8">
    <source>
        <dbReference type="ARBA" id="ARBA00012964"/>
    </source>
</evidence>
<dbReference type="Gene3D" id="1.10.3210.10">
    <property type="entry name" value="Hypothetical protein af1432"/>
    <property type="match status" value="1"/>
</dbReference>
<comment type="caution">
    <text evidence="14">The sequence shown here is derived from an EMBL/GenBank/DDBJ whole genome shotgun (WGS) entry which is preliminary data.</text>
</comment>
<evidence type="ECO:0000256" key="11">
    <source>
        <dbReference type="ARBA" id="ARBA00022842"/>
    </source>
</evidence>
<gene>
    <name evidence="14" type="ORF">EYZ11_000366</name>
</gene>
<evidence type="ECO:0000313" key="14">
    <source>
        <dbReference type="EMBL" id="THD00175.1"/>
    </source>
</evidence>
<dbReference type="PANTHER" id="PTHR11845">
    <property type="entry name" value="5'-DEOXYNUCLEOTIDASE HDDC2"/>
    <property type="match status" value="1"/>
</dbReference>
<dbReference type="GO" id="GO:0005737">
    <property type="term" value="C:cytoplasm"/>
    <property type="evidence" value="ECO:0007669"/>
    <property type="project" value="TreeGrafter"/>
</dbReference>
<dbReference type="SMART" id="SM00471">
    <property type="entry name" value="HDc"/>
    <property type="match status" value="1"/>
</dbReference>
<dbReference type="InterPro" id="IPR003607">
    <property type="entry name" value="HD/PDEase_dom"/>
</dbReference>
<dbReference type="InterPro" id="IPR006674">
    <property type="entry name" value="HD_domain"/>
</dbReference>
<comment type="similarity">
    <text evidence="6">Belongs to the HDDC2 family.</text>
</comment>
<evidence type="ECO:0000256" key="4">
    <source>
        <dbReference type="ARBA" id="ARBA00001946"/>
    </source>
</evidence>
<dbReference type="SUPFAM" id="SSF109604">
    <property type="entry name" value="HD-domain/PDEase-like"/>
    <property type="match status" value="1"/>
</dbReference>
<dbReference type="STRING" id="1220188.A0A4S3JXC2"/>
<name>A0A4S3JXC2_9EURO</name>
<keyword evidence="11" id="KW-0460">Magnesium</keyword>
<evidence type="ECO:0000259" key="13">
    <source>
        <dbReference type="SMART" id="SM00471"/>
    </source>
</evidence>
<evidence type="ECO:0000256" key="6">
    <source>
        <dbReference type="ARBA" id="ARBA00009999"/>
    </source>
</evidence>
<dbReference type="Pfam" id="PF13023">
    <property type="entry name" value="HD_3"/>
    <property type="match status" value="1"/>
</dbReference>
<comment type="cofactor">
    <cofactor evidence="2">
        <name>Mn(2+)</name>
        <dbReference type="ChEBI" id="CHEBI:29035"/>
    </cofactor>
</comment>
<evidence type="ECO:0000313" key="15">
    <source>
        <dbReference type="Proteomes" id="UP000308092"/>
    </source>
</evidence>
<keyword evidence="15" id="KW-1185">Reference proteome</keyword>
<dbReference type="GO" id="GO:0046872">
    <property type="term" value="F:metal ion binding"/>
    <property type="evidence" value="ECO:0007669"/>
    <property type="project" value="UniProtKB-KW"/>
</dbReference>
<dbReference type="FunFam" id="1.10.3210.10:FF:000011">
    <property type="entry name" value="HD domain-containing protein 2"/>
    <property type="match status" value="1"/>
</dbReference>
<dbReference type="EMBL" id="SOSA01000005">
    <property type="protein sequence ID" value="THD00175.1"/>
    <property type="molecule type" value="Genomic_DNA"/>
</dbReference>
<dbReference type="EC" id="3.1.3.89" evidence="8"/>
<evidence type="ECO:0000256" key="1">
    <source>
        <dbReference type="ARBA" id="ARBA00001638"/>
    </source>
</evidence>
<dbReference type="InterPro" id="IPR039356">
    <property type="entry name" value="YfbR/HDDC2"/>
</dbReference>
<comment type="cofactor">
    <cofactor evidence="3">
        <name>Co(2+)</name>
        <dbReference type="ChEBI" id="CHEBI:48828"/>
    </cofactor>
</comment>
<reference evidence="14 15" key="1">
    <citation type="submission" date="2019-03" db="EMBL/GenBank/DDBJ databases">
        <title>The genome sequence of a newly discovered highly antifungal drug resistant Aspergillus species, Aspergillus tanneri NIH 1004.</title>
        <authorList>
            <person name="Mounaud S."/>
            <person name="Singh I."/>
            <person name="Joardar V."/>
            <person name="Pakala S."/>
            <person name="Pakala S."/>
            <person name="Venepally P."/>
            <person name="Hoover J."/>
            <person name="Nierman W."/>
            <person name="Chung J."/>
            <person name="Losada L."/>
        </authorList>
    </citation>
    <scope>NUCLEOTIDE SEQUENCE [LARGE SCALE GENOMIC DNA]</scope>
    <source>
        <strain evidence="14 15">NIH1004</strain>
    </source>
</reference>
<evidence type="ECO:0000256" key="10">
    <source>
        <dbReference type="ARBA" id="ARBA00022801"/>
    </source>
</evidence>
<keyword evidence="10" id="KW-0378">Hydrolase</keyword>
<comment type="catalytic activity">
    <reaction evidence="1">
        <text>a 2'-deoxyribonucleoside 5'-phosphate + H2O = a 2'-deoxyribonucleoside + phosphate</text>
        <dbReference type="Rhea" id="RHEA:36167"/>
        <dbReference type="ChEBI" id="CHEBI:15377"/>
        <dbReference type="ChEBI" id="CHEBI:18274"/>
        <dbReference type="ChEBI" id="CHEBI:43474"/>
        <dbReference type="ChEBI" id="CHEBI:65317"/>
        <dbReference type="EC" id="3.1.3.89"/>
    </reaction>
</comment>
<proteinExistence type="inferred from homology"/>
<dbReference type="VEuPathDB" id="FungiDB:EYZ11_000366"/>
<feature type="domain" description="HD/PDEase" evidence="13">
    <location>
        <begin position="50"/>
        <end position="175"/>
    </location>
</feature>
<evidence type="ECO:0000256" key="5">
    <source>
        <dbReference type="ARBA" id="ARBA00004074"/>
    </source>
</evidence>
<keyword evidence="9" id="KW-0479">Metal-binding</keyword>
<evidence type="ECO:0000256" key="9">
    <source>
        <dbReference type="ARBA" id="ARBA00022723"/>
    </source>
</evidence>
<dbReference type="GO" id="GO:0002953">
    <property type="term" value="F:5'-deoxynucleotidase activity"/>
    <property type="evidence" value="ECO:0007669"/>
    <property type="project" value="UniProtKB-EC"/>
</dbReference>
<dbReference type="AlphaFoldDB" id="A0A4S3JXC2"/>
<protein>
    <recommendedName>
        <fullName evidence="8">5'-deoxynucleotidase</fullName>
        <ecNumber evidence="8">3.1.3.89</ecNumber>
    </recommendedName>
</protein>
<dbReference type="GO" id="GO:0009159">
    <property type="term" value="P:deoxyribonucleoside monophosphate catabolic process"/>
    <property type="evidence" value="ECO:0007669"/>
    <property type="project" value="UniProtKB-ARBA"/>
</dbReference>
<comment type="subunit">
    <text evidence="7">Homodimer.</text>
</comment>
<evidence type="ECO:0000256" key="7">
    <source>
        <dbReference type="ARBA" id="ARBA00011738"/>
    </source>
</evidence>
<keyword evidence="12" id="KW-0170">Cobalt</keyword>
<organism evidence="14 15">
    <name type="scientific">Aspergillus tanneri</name>
    <dbReference type="NCBI Taxonomy" id="1220188"/>
    <lineage>
        <taxon>Eukaryota</taxon>
        <taxon>Fungi</taxon>
        <taxon>Dikarya</taxon>
        <taxon>Ascomycota</taxon>
        <taxon>Pezizomycotina</taxon>
        <taxon>Eurotiomycetes</taxon>
        <taxon>Eurotiomycetidae</taxon>
        <taxon>Eurotiales</taxon>
        <taxon>Aspergillaceae</taxon>
        <taxon>Aspergillus</taxon>
        <taxon>Aspergillus subgen. Circumdati</taxon>
    </lineage>
</organism>
<comment type="function">
    <text evidence="5">Catalyzes the dephosphorylation of the nucleoside 5'-monophosphates deoxyadenosine monophosphate (dAMP), deoxycytidine monophosphate (dCMP), deoxyguanosine monophosphate (dGMP) and deoxythymidine monophosphate (dTMP).</text>
</comment>
<comment type="cofactor">
    <cofactor evidence="4">
        <name>Mg(2+)</name>
        <dbReference type="ChEBI" id="CHEBI:18420"/>
    </cofactor>
</comment>